<dbReference type="InterPro" id="IPR032135">
    <property type="entry name" value="DUF4817"/>
</dbReference>
<dbReference type="EMBL" id="GL766844">
    <property type="protein sequence ID" value="EFZ14547.1"/>
    <property type="molecule type" value="Genomic_DNA"/>
</dbReference>
<protein>
    <recommendedName>
        <fullName evidence="1">DUF4817 domain-containing protein</fullName>
    </recommendedName>
</protein>
<dbReference type="Pfam" id="PF16087">
    <property type="entry name" value="DUF4817"/>
    <property type="match status" value="1"/>
</dbReference>
<dbReference type="PANTHER" id="PTHR47326">
    <property type="entry name" value="TRANSPOSABLE ELEMENT TC3 TRANSPOSASE-LIKE PROTEIN"/>
    <property type="match status" value="1"/>
</dbReference>
<gene>
    <name evidence="2" type="ORF">SINV_00197</name>
</gene>
<dbReference type="PANTHER" id="PTHR47326:SF1">
    <property type="entry name" value="HTH PSQ-TYPE DOMAIN-CONTAINING PROTEIN"/>
    <property type="match status" value="1"/>
</dbReference>
<organism>
    <name type="scientific">Solenopsis invicta</name>
    <name type="common">Red imported fire ant</name>
    <name type="synonym">Solenopsis wagneri</name>
    <dbReference type="NCBI Taxonomy" id="13686"/>
    <lineage>
        <taxon>Eukaryota</taxon>
        <taxon>Metazoa</taxon>
        <taxon>Ecdysozoa</taxon>
        <taxon>Arthropoda</taxon>
        <taxon>Hexapoda</taxon>
        <taxon>Insecta</taxon>
        <taxon>Pterygota</taxon>
        <taxon>Neoptera</taxon>
        <taxon>Endopterygota</taxon>
        <taxon>Hymenoptera</taxon>
        <taxon>Apocrita</taxon>
        <taxon>Aculeata</taxon>
        <taxon>Formicoidea</taxon>
        <taxon>Formicidae</taxon>
        <taxon>Myrmicinae</taxon>
        <taxon>Solenopsis</taxon>
    </lineage>
</organism>
<evidence type="ECO:0000259" key="1">
    <source>
        <dbReference type="Pfam" id="PF16087"/>
    </source>
</evidence>
<dbReference type="OMA" id="MEYADIH"/>
<feature type="non-terminal residue" evidence="2">
    <location>
        <position position="190"/>
    </location>
</feature>
<evidence type="ECO:0000313" key="2">
    <source>
        <dbReference type="EMBL" id="EFZ14547.1"/>
    </source>
</evidence>
<dbReference type="HOGENOM" id="CLU_033666_11_3_1"/>
<feature type="domain" description="DUF4817" evidence="1">
    <location>
        <begin position="6"/>
        <end position="54"/>
    </location>
</feature>
<dbReference type="AlphaFoldDB" id="E9IY05"/>
<reference evidence="2" key="1">
    <citation type="journal article" date="2011" name="Proc. Natl. Acad. Sci. U.S.A.">
        <title>The genome of the fire ant Solenopsis invicta.</title>
        <authorList>
            <person name="Wurm Y."/>
            <person name="Wang J."/>
            <person name="Riba-Grognuz O."/>
            <person name="Corona M."/>
            <person name="Nygaard S."/>
            <person name="Hunt B.G."/>
            <person name="Ingram K.K."/>
            <person name="Falquet L."/>
            <person name="Nipitwattanaphon M."/>
            <person name="Gotzek D."/>
            <person name="Dijkstra M.B."/>
            <person name="Oettler J."/>
            <person name="Comtesse F."/>
            <person name="Shih C.J."/>
            <person name="Wu W.J."/>
            <person name="Yang C.C."/>
            <person name="Thomas J."/>
            <person name="Beaudoing E."/>
            <person name="Pradervand S."/>
            <person name="Flegel V."/>
            <person name="Cook E.D."/>
            <person name="Fabbretti R."/>
            <person name="Stockinger H."/>
            <person name="Long L."/>
            <person name="Farmerie W.G."/>
            <person name="Oakey J."/>
            <person name="Boomsma J.J."/>
            <person name="Pamilo P."/>
            <person name="Yi S.V."/>
            <person name="Heinze J."/>
            <person name="Goodisman M.A."/>
            <person name="Farinelli L."/>
            <person name="Harshman K."/>
            <person name="Hulo N."/>
            <person name="Cerutti L."/>
            <person name="Xenarios I."/>
            <person name="Shoemaker D."/>
            <person name="Keller L."/>
        </authorList>
    </citation>
    <scope>NUCLEOTIDE SEQUENCE [LARGE SCALE GENOMIC DNA]</scope>
</reference>
<accession>E9IY05</accession>
<dbReference type="InterPro" id="IPR036397">
    <property type="entry name" value="RNaseH_sf"/>
</dbReference>
<sequence>MAHNFTIEEMCDMHLAYGTCDRRAREAAALYMRRFRERRQPYRKFFARLDQKLRRPQRIDTADIRQMVTDDPSVYELWRGIKALAYIQLRYCQWLLNVSEKNYYFFKHILFSDECVFHNNGNVNHHNMHYWATENPHWMQQAHTQVRWSVNVWAGILGDHIIGPYFFDGQKIDLKCDIIWLQAKVHFKQT</sequence>
<proteinExistence type="predicted"/>
<dbReference type="GO" id="GO:0003676">
    <property type="term" value="F:nucleic acid binding"/>
    <property type="evidence" value="ECO:0007669"/>
    <property type="project" value="InterPro"/>
</dbReference>
<dbReference type="Gene3D" id="3.30.420.10">
    <property type="entry name" value="Ribonuclease H-like superfamily/Ribonuclease H"/>
    <property type="match status" value="1"/>
</dbReference>
<name>E9IY05_SOLIN</name>